<gene>
    <name evidence="1" type="ORF">SAMN05660226_02801</name>
</gene>
<sequence>MGSAEVREGFCCSGVGLWPIYREYRIFILAINHKNLKAVSVETLACLYCLLKRRVD</sequence>
<accession>A0A1T5DGM8</accession>
<keyword evidence="2" id="KW-1185">Reference proteome</keyword>
<organism evidence="1 2">
    <name type="scientific">Parapedobacter luteus</name>
    <dbReference type="NCBI Taxonomy" id="623280"/>
    <lineage>
        <taxon>Bacteria</taxon>
        <taxon>Pseudomonadati</taxon>
        <taxon>Bacteroidota</taxon>
        <taxon>Sphingobacteriia</taxon>
        <taxon>Sphingobacteriales</taxon>
        <taxon>Sphingobacteriaceae</taxon>
        <taxon>Parapedobacter</taxon>
    </lineage>
</organism>
<dbReference type="AlphaFoldDB" id="A0A1T5DGM8"/>
<protein>
    <submittedName>
        <fullName evidence="1">Uncharacterized protein</fullName>
    </submittedName>
</protein>
<dbReference type="EMBL" id="FUYS01000006">
    <property type="protein sequence ID" value="SKB70787.1"/>
    <property type="molecule type" value="Genomic_DNA"/>
</dbReference>
<reference evidence="1 2" key="1">
    <citation type="submission" date="2017-02" db="EMBL/GenBank/DDBJ databases">
        <authorList>
            <person name="Peterson S.W."/>
        </authorList>
    </citation>
    <scope>NUCLEOTIDE SEQUENCE [LARGE SCALE GENOMIC DNA]</scope>
    <source>
        <strain evidence="1 2">DSM 22899</strain>
    </source>
</reference>
<name>A0A1T5DGM8_9SPHI</name>
<evidence type="ECO:0000313" key="2">
    <source>
        <dbReference type="Proteomes" id="UP000190541"/>
    </source>
</evidence>
<proteinExistence type="predicted"/>
<evidence type="ECO:0000313" key="1">
    <source>
        <dbReference type="EMBL" id="SKB70787.1"/>
    </source>
</evidence>
<dbReference type="Proteomes" id="UP000190541">
    <property type="component" value="Unassembled WGS sequence"/>
</dbReference>